<name>A0A815U0B9_ADIRI</name>
<proteinExistence type="predicted"/>
<comment type="caution">
    <text evidence="1">The sequence shown here is derived from an EMBL/GenBank/DDBJ whole genome shotgun (WGS) entry which is preliminary data.</text>
</comment>
<evidence type="ECO:0000313" key="2">
    <source>
        <dbReference type="Proteomes" id="UP000663852"/>
    </source>
</evidence>
<gene>
    <name evidence="1" type="ORF">EDS130_LOCUS43132</name>
</gene>
<evidence type="ECO:0000313" key="1">
    <source>
        <dbReference type="EMBL" id="CAF1509254.1"/>
    </source>
</evidence>
<dbReference type="Proteomes" id="UP000663852">
    <property type="component" value="Unassembled WGS sequence"/>
</dbReference>
<sequence>MVFIKNIGPNGDTRQQQRTEHRISNIHTGYLTIIAYNQYWYHSYPGYYGTVGSGRFQSFPDRFLQTSSWKRPGTDRIFPVQFRRQGTCRNFLESAKTVPESRRAVPEPTQISTDPVAGMIDLEISTLKPIT</sequence>
<dbReference type="EMBL" id="CAJNOJ010000682">
    <property type="protein sequence ID" value="CAF1509254.1"/>
    <property type="molecule type" value="Genomic_DNA"/>
</dbReference>
<organism evidence="1 2">
    <name type="scientific">Adineta ricciae</name>
    <name type="common">Rotifer</name>
    <dbReference type="NCBI Taxonomy" id="249248"/>
    <lineage>
        <taxon>Eukaryota</taxon>
        <taxon>Metazoa</taxon>
        <taxon>Spiralia</taxon>
        <taxon>Gnathifera</taxon>
        <taxon>Rotifera</taxon>
        <taxon>Eurotatoria</taxon>
        <taxon>Bdelloidea</taxon>
        <taxon>Adinetida</taxon>
        <taxon>Adinetidae</taxon>
        <taxon>Adineta</taxon>
    </lineage>
</organism>
<reference evidence="1" key="1">
    <citation type="submission" date="2021-02" db="EMBL/GenBank/DDBJ databases">
        <authorList>
            <person name="Nowell W R."/>
        </authorList>
    </citation>
    <scope>NUCLEOTIDE SEQUENCE</scope>
</reference>
<protein>
    <submittedName>
        <fullName evidence="1">Uncharacterized protein</fullName>
    </submittedName>
</protein>
<dbReference type="AlphaFoldDB" id="A0A815U0B9"/>
<accession>A0A815U0B9</accession>